<dbReference type="Gene3D" id="3.40.50.10810">
    <property type="entry name" value="Tandem AAA-ATPase domain"/>
    <property type="match status" value="1"/>
</dbReference>
<dbReference type="InterPro" id="IPR038718">
    <property type="entry name" value="SNF2-like_sf"/>
</dbReference>
<keyword evidence="1" id="KW-0547">Nucleotide-binding</keyword>
<dbReference type="EMBL" id="MDYM01000003">
    <property type="protein sequence ID" value="OQD67703.1"/>
    <property type="molecule type" value="Genomic_DNA"/>
</dbReference>
<dbReference type="SUPFAM" id="SSF52540">
    <property type="entry name" value="P-loop containing nucleoside triphosphate hydrolases"/>
    <property type="match status" value="1"/>
</dbReference>
<dbReference type="GO" id="GO:0005524">
    <property type="term" value="F:ATP binding"/>
    <property type="evidence" value="ECO:0007669"/>
    <property type="project" value="InterPro"/>
</dbReference>
<reference evidence="5" key="1">
    <citation type="journal article" date="2017" name="Nat. Microbiol.">
        <title>Global analysis of biosynthetic gene clusters reveals vast potential of secondary metabolite production in Penicillium species.</title>
        <authorList>
            <person name="Nielsen J.C."/>
            <person name="Grijseels S."/>
            <person name="Prigent S."/>
            <person name="Ji B."/>
            <person name="Dainat J."/>
            <person name="Nielsen K.F."/>
            <person name="Frisvad J.C."/>
            <person name="Workman M."/>
            <person name="Nielsen J."/>
        </authorList>
    </citation>
    <scope>NUCLEOTIDE SEQUENCE [LARGE SCALE GENOMIC DNA]</scope>
    <source>
        <strain evidence="5">IBT 4502</strain>
    </source>
</reference>
<dbReference type="AlphaFoldDB" id="A0A1V6NSK7"/>
<gene>
    <name evidence="4" type="ORF">PENPOL_c003G05335</name>
</gene>
<accession>A0A1V6NSK7</accession>
<evidence type="ECO:0000313" key="5">
    <source>
        <dbReference type="Proteomes" id="UP000191408"/>
    </source>
</evidence>
<sequence>MSNPPPSHSRTKRAGSLVGFGNIPYDAHTLSNPEGSGPRMAGLLGFQTVAQLAELCSPAHPAEGHRVKTISTRQHQSVAQLFRRYTWFLTATPMWNKTLDFCGYLSLLWNTDFTQTATY</sequence>
<dbReference type="OrthoDB" id="4368232at2759"/>
<keyword evidence="2" id="KW-0067">ATP-binding</keyword>
<proteinExistence type="predicted"/>
<evidence type="ECO:0000259" key="3">
    <source>
        <dbReference type="Pfam" id="PF00176"/>
    </source>
</evidence>
<evidence type="ECO:0000313" key="4">
    <source>
        <dbReference type="EMBL" id="OQD67703.1"/>
    </source>
</evidence>
<feature type="domain" description="SNF2 N-terminal" evidence="3">
    <location>
        <begin position="63"/>
        <end position="118"/>
    </location>
</feature>
<dbReference type="InterPro" id="IPR027417">
    <property type="entry name" value="P-loop_NTPase"/>
</dbReference>
<comment type="caution">
    <text evidence="4">The sequence shown here is derived from an EMBL/GenBank/DDBJ whole genome shotgun (WGS) entry which is preliminary data.</text>
</comment>
<dbReference type="InterPro" id="IPR000330">
    <property type="entry name" value="SNF2_N"/>
</dbReference>
<dbReference type="Pfam" id="PF00176">
    <property type="entry name" value="SNF2-rel_dom"/>
    <property type="match status" value="1"/>
</dbReference>
<protein>
    <recommendedName>
        <fullName evidence="3">SNF2 N-terminal domain-containing protein</fullName>
    </recommendedName>
</protein>
<keyword evidence="5" id="KW-1185">Reference proteome</keyword>
<evidence type="ECO:0000256" key="2">
    <source>
        <dbReference type="ARBA" id="ARBA00022840"/>
    </source>
</evidence>
<organism evidence="4 5">
    <name type="scientific">Penicillium polonicum</name>
    <dbReference type="NCBI Taxonomy" id="60169"/>
    <lineage>
        <taxon>Eukaryota</taxon>
        <taxon>Fungi</taxon>
        <taxon>Dikarya</taxon>
        <taxon>Ascomycota</taxon>
        <taxon>Pezizomycotina</taxon>
        <taxon>Eurotiomycetes</taxon>
        <taxon>Eurotiomycetidae</taxon>
        <taxon>Eurotiales</taxon>
        <taxon>Aspergillaceae</taxon>
        <taxon>Penicillium</taxon>
    </lineage>
</organism>
<evidence type="ECO:0000256" key="1">
    <source>
        <dbReference type="ARBA" id="ARBA00022741"/>
    </source>
</evidence>
<dbReference type="Proteomes" id="UP000191408">
    <property type="component" value="Unassembled WGS sequence"/>
</dbReference>
<name>A0A1V6NSK7_PENPO</name>